<gene>
    <name evidence="8" type="ORF">CDQ92_08640</name>
</gene>
<dbReference type="GO" id="GO:0003677">
    <property type="term" value="F:DNA binding"/>
    <property type="evidence" value="ECO:0007669"/>
    <property type="project" value="UniProtKB-KW"/>
</dbReference>
<evidence type="ECO:0000256" key="1">
    <source>
        <dbReference type="ARBA" id="ARBA00010641"/>
    </source>
</evidence>
<evidence type="ECO:0000256" key="3">
    <source>
        <dbReference type="ARBA" id="ARBA00023082"/>
    </source>
</evidence>
<dbReference type="SUPFAM" id="SSF88659">
    <property type="entry name" value="Sigma3 and sigma4 domains of RNA polymerase sigma factors"/>
    <property type="match status" value="1"/>
</dbReference>
<dbReference type="SUPFAM" id="SSF88946">
    <property type="entry name" value="Sigma2 domain of RNA polymerase sigma factors"/>
    <property type="match status" value="1"/>
</dbReference>
<dbReference type="AlphaFoldDB" id="A0A246JVP0"/>
<protein>
    <submittedName>
        <fullName evidence="8">RNA polymerase subunit sigma-24</fullName>
    </submittedName>
</protein>
<organism evidence="8 9">
    <name type="scientific">Sphingopyxis bauzanensis</name>
    <dbReference type="NCBI Taxonomy" id="651663"/>
    <lineage>
        <taxon>Bacteria</taxon>
        <taxon>Pseudomonadati</taxon>
        <taxon>Pseudomonadota</taxon>
        <taxon>Alphaproteobacteria</taxon>
        <taxon>Sphingomonadales</taxon>
        <taxon>Sphingomonadaceae</taxon>
        <taxon>Sphingopyxis</taxon>
    </lineage>
</organism>
<name>A0A246JVP0_9SPHN</name>
<dbReference type="InterPro" id="IPR013324">
    <property type="entry name" value="RNA_pol_sigma_r3/r4-like"/>
</dbReference>
<keyword evidence="3" id="KW-0731">Sigma factor</keyword>
<dbReference type="GO" id="GO:0006352">
    <property type="term" value="P:DNA-templated transcription initiation"/>
    <property type="evidence" value="ECO:0007669"/>
    <property type="project" value="InterPro"/>
</dbReference>
<dbReference type="InterPro" id="IPR013325">
    <property type="entry name" value="RNA_pol_sigma_r2"/>
</dbReference>
<proteinExistence type="inferred from homology"/>
<dbReference type="InterPro" id="IPR039425">
    <property type="entry name" value="RNA_pol_sigma-70-like"/>
</dbReference>
<evidence type="ECO:0000256" key="5">
    <source>
        <dbReference type="ARBA" id="ARBA00023163"/>
    </source>
</evidence>
<feature type="domain" description="RNA polymerase sigma factor 70 region 4 type 2" evidence="7">
    <location>
        <begin position="130"/>
        <end position="181"/>
    </location>
</feature>
<evidence type="ECO:0000256" key="4">
    <source>
        <dbReference type="ARBA" id="ARBA00023125"/>
    </source>
</evidence>
<dbReference type="RefSeq" id="WP_088440987.1">
    <property type="nucleotide sequence ID" value="NZ_BMMC01000006.1"/>
</dbReference>
<dbReference type="Pfam" id="PF08281">
    <property type="entry name" value="Sigma70_r4_2"/>
    <property type="match status" value="1"/>
</dbReference>
<dbReference type="InterPro" id="IPR007627">
    <property type="entry name" value="RNA_pol_sigma70_r2"/>
</dbReference>
<evidence type="ECO:0000259" key="6">
    <source>
        <dbReference type="Pfam" id="PF04542"/>
    </source>
</evidence>
<dbReference type="Gene3D" id="1.10.10.10">
    <property type="entry name" value="Winged helix-like DNA-binding domain superfamily/Winged helix DNA-binding domain"/>
    <property type="match status" value="1"/>
</dbReference>
<evidence type="ECO:0000256" key="2">
    <source>
        <dbReference type="ARBA" id="ARBA00023015"/>
    </source>
</evidence>
<dbReference type="PANTHER" id="PTHR43133">
    <property type="entry name" value="RNA POLYMERASE ECF-TYPE SIGMA FACTO"/>
    <property type="match status" value="1"/>
</dbReference>
<evidence type="ECO:0000259" key="7">
    <source>
        <dbReference type="Pfam" id="PF08281"/>
    </source>
</evidence>
<dbReference type="OrthoDB" id="7041663at2"/>
<dbReference type="InterPro" id="IPR014284">
    <property type="entry name" value="RNA_pol_sigma-70_dom"/>
</dbReference>
<dbReference type="EMBL" id="NISK01000002">
    <property type="protein sequence ID" value="OWQ97130.1"/>
    <property type="molecule type" value="Genomic_DNA"/>
</dbReference>
<keyword evidence="5" id="KW-0804">Transcription</keyword>
<dbReference type="PANTHER" id="PTHR43133:SF8">
    <property type="entry name" value="RNA POLYMERASE SIGMA FACTOR HI_1459-RELATED"/>
    <property type="match status" value="1"/>
</dbReference>
<dbReference type="Pfam" id="PF04542">
    <property type="entry name" value="Sigma70_r2"/>
    <property type="match status" value="1"/>
</dbReference>
<dbReference type="InterPro" id="IPR036388">
    <property type="entry name" value="WH-like_DNA-bd_sf"/>
</dbReference>
<reference evidence="8 9" key="1">
    <citation type="journal article" date="2010" name="Int. J. Syst. Evol. Microbiol.">
        <title>Sphingopyxis bauzanensis sp. nov., a psychrophilic bacterium isolated from soil.</title>
        <authorList>
            <person name="Zhang D.C."/>
            <person name="Liu H.C."/>
            <person name="Xin Y.H."/>
            <person name="Zhou Y.G."/>
            <person name="Schinner F."/>
            <person name="Margesin R."/>
        </authorList>
    </citation>
    <scope>NUCLEOTIDE SEQUENCE [LARGE SCALE GENOMIC DNA]</scope>
    <source>
        <strain evidence="8 9">DSM 22271</strain>
    </source>
</reference>
<evidence type="ECO:0000313" key="8">
    <source>
        <dbReference type="EMBL" id="OWQ97130.1"/>
    </source>
</evidence>
<accession>A0A246JVP0</accession>
<comment type="similarity">
    <text evidence="1">Belongs to the sigma-70 factor family. ECF subfamily.</text>
</comment>
<comment type="caution">
    <text evidence="8">The sequence shown here is derived from an EMBL/GenBank/DDBJ whole genome shotgun (WGS) entry which is preliminary data.</text>
</comment>
<evidence type="ECO:0000313" key="9">
    <source>
        <dbReference type="Proteomes" id="UP000197361"/>
    </source>
</evidence>
<dbReference type="Proteomes" id="UP000197361">
    <property type="component" value="Unassembled WGS sequence"/>
</dbReference>
<sequence>MSLDLSQCSDRELAALAQAGQQLAHREILRRYKAPVFRLIRNNIGDPDEAMDLTQETFVAGFAALSRYDTDRPFRIWIARIALNKCRDWGRRRTVRSFFARALPLESAHDVASDGPAPDAEAADRAELARVRTAMSRLPPNLREILILRGVEELSQAETAELLRISEKTVETRLYRARAKLRALLGETSLHARE</sequence>
<keyword evidence="4" id="KW-0238">DNA-binding</keyword>
<keyword evidence="9" id="KW-1185">Reference proteome</keyword>
<dbReference type="CDD" id="cd06171">
    <property type="entry name" value="Sigma70_r4"/>
    <property type="match status" value="1"/>
</dbReference>
<dbReference type="NCBIfam" id="TIGR02937">
    <property type="entry name" value="sigma70-ECF"/>
    <property type="match status" value="1"/>
</dbReference>
<keyword evidence="2" id="KW-0805">Transcription regulation</keyword>
<dbReference type="InterPro" id="IPR013249">
    <property type="entry name" value="RNA_pol_sigma70_r4_t2"/>
</dbReference>
<dbReference type="GO" id="GO:0016987">
    <property type="term" value="F:sigma factor activity"/>
    <property type="evidence" value="ECO:0007669"/>
    <property type="project" value="UniProtKB-KW"/>
</dbReference>
<dbReference type="Gene3D" id="1.10.1740.10">
    <property type="match status" value="1"/>
</dbReference>
<feature type="domain" description="RNA polymerase sigma-70 region 2" evidence="6">
    <location>
        <begin position="29"/>
        <end position="94"/>
    </location>
</feature>